<feature type="transmembrane region" description="Helical" evidence="1">
    <location>
        <begin position="160"/>
        <end position="178"/>
    </location>
</feature>
<accession>A0A3G8M490</accession>
<keyword evidence="2" id="KW-0732">Signal</keyword>
<dbReference type="RefSeq" id="WP_124737767.1">
    <property type="nucleotide sequence ID" value="NZ_CP034086.1"/>
</dbReference>
<feature type="signal peptide" evidence="2">
    <location>
        <begin position="1"/>
        <end position="22"/>
    </location>
</feature>
<name>A0A3G8M490_9HYPH</name>
<protein>
    <submittedName>
        <fullName evidence="3">Uncharacterized protein</fullName>
    </submittedName>
</protein>
<dbReference type="KEGG" id="mros:EHO51_03760"/>
<dbReference type="Proteomes" id="UP000273982">
    <property type="component" value="Chromosome"/>
</dbReference>
<dbReference type="EMBL" id="CP034086">
    <property type="protein sequence ID" value="AZG75922.1"/>
    <property type="molecule type" value="Genomic_DNA"/>
</dbReference>
<organism evidence="3 4">
    <name type="scientific">Methylocystis rosea</name>
    <dbReference type="NCBI Taxonomy" id="173366"/>
    <lineage>
        <taxon>Bacteria</taxon>
        <taxon>Pseudomonadati</taxon>
        <taxon>Pseudomonadota</taxon>
        <taxon>Alphaproteobacteria</taxon>
        <taxon>Hyphomicrobiales</taxon>
        <taxon>Methylocystaceae</taxon>
        <taxon>Methylocystis</taxon>
    </lineage>
</organism>
<keyword evidence="1" id="KW-1133">Transmembrane helix</keyword>
<dbReference type="AlphaFoldDB" id="A0A3G8M490"/>
<feature type="chain" id="PRO_5018131217" evidence="2">
    <location>
        <begin position="23"/>
        <end position="192"/>
    </location>
</feature>
<keyword evidence="1" id="KW-0812">Transmembrane</keyword>
<keyword evidence="1" id="KW-0472">Membrane</keyword>
<gene>
    <name evidence="3" type="ORF">EHO51_03760</name>
</gene>
<evidence type="ECO:0000313" key="3">
    <source>
        <dbReference type="EMBL" id="AZG75922.1"/>
    </source>
</evidence>
<sequence length="192" mass="21457">MIMRFFAVVLFAAAGWVTQAHAHGDVGINQGQCLMKLGPDTMTFTGYQPQKSREQFCDDIPDAGPTIITLDAQQDELRDMNLEMRVVRDVGQKDDTENLEANTEYYSPPKKYKSGTLTFEHVFPQEGKFIGLVKAKSDDGAKEYVARFPFSVGLTQSREITIAVFFAGLALVGFGLWYKNQFIDKKKSAPKA</sequence>
<proteinExistence type="predicted"/>
<reference evidence="3 4" key="1">
    <citation type="submission" date="2018-11" db="EMBL/GenBank/DDBJ databases">
        <title>Genome squencing of methanotrophic bacteria isolated from alkaline groundwater in Korea.</title>
        <authorList>
            <person name="Nguyen L.N."/>
        </authorList>
    </citation>
    <scope>NUCLEOTIDE SEQUENCE [LARGE SCALE GENOMIC DNA]</scope>
    <source>
        <strain evidence="3 4">GW6</strain>
    </source>
</reference>
<evidence type="ECO:0000256" key="1">
    <source>
        <dbReference type="SAM" id="Phobius"/>
    </source>
</evidence>
<evidence type="ECO:0000256" key="2">
    <source>
        <dbReference type="SAM" id="SignalP"/>
    </source>
</evidence>
<evidence type="ECO:0000313" key="4">
    <source>
        <dbReference type="Proteomes" id="UP000273982"/>
    </source>
</evidence>